<keyword evidence="7 14" id="KW-0812">Transmembrane</keyword>
<keyword evidence="13 14" id="KW-0472">Membrane</keyword>
<evidence type="ECO:0000256" key="5">
    <source>
        <dbReference type="ARBA" id="ARBA00022553"/>
    </source>
</evidence>
<dbReference type="Gene3D" id="1.10.287.130">
    <property type="match status" value="1"/>
</dbReference>
<evidence type="ECO:0000256" key="3">
    <source>
        <dbReference type="ARBA" id="ARBA00012438"/>
    </source>
</evidence>
<evidence type="ECO:0000256" key="7">
    <source>
        <dbReference type="ARBA" id="ARBA00022692"/>
    </source>
</evidence>
<keyword evidence="6" id="KW-0808">Transferase</keyword>
<evidence type="ECO:0000256" key="6">
    <source>
        <dbReference type="ARBA" id="ARBA00022679"/>
    </source>
</evidence>
<evidence type="ECO:0000256" key="2">
    <source>
        <dbReference type="ARBA" id="ARBA00004651"/>
    </source>
</evidence>
<organism evidence="17 18">
    <name type="scientific">Aliibacillus thermotolerans</name>
    <dbReference type="NCBI Taxonomy" id="1834418"/>
    <lineage>
        <taxon>Bacteria</taxon>
        <taxon>Bacillati</taxon>
        <taxon>Bacillota</taxon>
        <taxon>Bacilli</taxon>
        <taxon>Bacillales</taxon>
        <taxon>Bacillaceae</taxon>
        <taxon>Aliibacillus</taxon>
    </lineage>
</organism>
<dbReference type="SUPFAM" id="SSF55874">
    <property type="entry name" value="ATPase domain of HSP90 chaperone/DNA topoisomerase II/histidine kinase"/>
    <property type="match status" value="1"/>
</dbReference>
<reference evidence="18" key="1">
    <citation type="journal article" date="2019" name="Int. J. Syst. Evol. Microbiol.">
        <title>The Global Catalogue of Microorganisms (GCM) 10K type strain sequencing project: providing services to taxonomists for standard genome sequencing and annotation.</title>
        <authorList>
            <consortium name="The Broad Institute Genomics Platform"/>
            <consortium name="The Broad Institute Genome Sequencing Center for Infectious Disease"/>
            <person name="Wu L."/>
            <person name="Ma J."/>
        </authorList>
    </citation>
    <scope>NUCLEOTIDE SEQUENCE [LARGE SCALE GENOMIC DNA]</scope>
    <source>
        <strain evidence="18">CGMCC 1.15790</strain>
    </source>
</reference>
<evidence type="ECO:0000256" key="4">
    <source>
        <dbReference type="ARBA" id="ARBA00022475"/>
    </source>
</evidence>
<evidence type="ECO:0000259" key="16">
    <source>
        <dbReference type="PROSITE" id="PS50885"/>
    </source>
</evidence>
<evidence type="ECO:0000256" key="12">
    <source>
        <dbReference type="ARBA" id="ARBA00023012"/>
    </source>
</evidence>
<gene>
    <name evidence="17" type="ORF">ACFPTR_00430</name>
</gene>
<evidence type="ECO:0000256" key="13">
    <source>
        <dbReference type="ARBA" id="ARBA00023136"/>
    </source>
</evidence>
<keyword evidence="9 17" id="KW-0418">Kinase</keyword>
<feature type="domain" description="HAMP" evidence="16">
    <location>
        <begin position="186"/>
        <end position="238"/>
    </location>
</feature>
<evidence type="ECO:0000256" key="9">
    <source>
        <dbReference type="ARBA" id="ARBA00022777"/>
    </source>
</evidence>
<sequence>MKNFFRSLQAKYMLIILLAIGLVQISFVGIAAILTGVTGNLEEERWHPNIIEEKWHEEANQLPSISAEEIKEHFAKWKQAFPEASMFWVDENGFLVEKMDVRETLPIQWTAAFTAKFIKDRYGGDPFTVIAFLGEEETNGFIVLEIPRVNFQSPMQTFYDRFGDVILFGTLFVILLFITISYLFFRNIRKRLLHLEQSMTARDKDGLPIQTAVKKKDEVGQLEKAFNDMVLELKESKKREQEEEQLRRELIANLSHDLRTPLTKISAQTYSLLKENLSPEGKQAVKTLQLSIRDIDRLIENLMSYTLLMASKYRLERKEVDVVRYVRESIASWYPVFEKEGFKVEVDLQLFENNHWLVDPAWLGRILDNVYQNVLRHAKSGKFIQVKTESTDQYDAFVIMDQGPGMKRESKEKGAGIGLSIVDMMVKGMELDWDITSSEHGTTIRIKKYK</sequence>
<dbReference type="InterPro" id="IPR050398">
    <property type="entry name" value="HssS/ArlS-like"/>
</dbReference>
<dbReference type="InterPro" id="IPR003661">
    <property type="entry name" value="HisK_dim/P_dom"/>
</dbReference>
<dbReference type="SMART" id="SM00388">
    <property type="entry name" value="HisKA"/>
    <property type="match status" value="1"/>
</dbReference>
<dbReference type="CDD" id="cd00082">
    <property type="entry name" value="HisKA"/>
    <property type="match status" value="1"/>
</dbReference>
<keyword evidence="8" id="KW-0547">Nucleotide-binding</keyword>
<dbReference type="InterPro" id="IPR003594">
    <property type="entry name" value="HATPase_dom"/>
</dbReference>
<proteinExistence type="predicted"/>
<dbReference type="SUPFAM" id="SSF47384">
    <property type="entry name" value="Homodimeric domain of signal transducing histidine kinase"/>
    <property type="match status" value="1"/>
</dbReference>
<evidence type="ECO:0000256" key="1">
    <source>
        <dbReference type="ARBA" id="ARBA00000085"/>
    </source>
</evidence>
<dbReference type="Pfam" id="PF02518">
    <property type="entry name" value="HATPase_c"/>
    <property type="match status" value="1"/>
</dbReference>
<keyword evidence="10" id="KW-0067">ATP-binding</keyword>
<dbReference type="Gene3D" id="6.10.340.10">
    <property type="match status" value="1"/>
</dbReference>
<protein>
    <recommendedName>
        <fullName evidence="3">histidine kinase</fullName>
        <ecNumber evidence="3">2.7.13.3</ecNumber>
    </recommendedName>
</protein>
<name>A0ABW0U4T5_9BACI</name>
<dbReference type="Pfam" id="PF00672">
    <property type="entry name" value="HAMP"/>
    <property type="match status" value="1"/>
</dbReference>
<dbReference type="SUPFAM" id="SSF158472">
    <property type="entry name" value="HAMP domain-like"/>
    <property type="match status" value="1"/>
</dbReference>
<accession>A0ABW0U4T5</accession>
<dbReference type="EMBL" id="JBHSPF010000003">
    <property type="protein sequence ID" value="MFC5627361.1"/>
    <property type="molecule type" value="Genomic_DNA"/>
</dbReference>
<feature type="transmembrane region" description="Helical" evidence="14">
    <location>
        <begin position="165"/>
        <end position="185"/>
    </location>
</feature>
<dbReference type="PROSITE" id="PS50109">
    <property type="entry name" value="HIS_KIN"/>
    <property type="match status" value="1"/>
</dbReference>
<dbReference type="Pfam" id="PF00512">
    <property type="entry name" value="HisKA"/>
    <property type="match status" value="1"/>
</dbReference>
<dbReference type="Proteomes" id="UP001596143">
    <property type="component" value="Unassembled WGS sequence"/>
</dbReference>
<dbReference type="PROSITE" id="PS50885">
    <property type="entry name" value="HAMP"/>
    <property type="match status" value="1"/>
</dbReference>
<dbReference type="InterPro" id="IPR036890">
    <property type="entry name" value="HATPase_C_sf"/>
</dbReference>
<dbReference type="Gene3D" id="3.30.565.10">
    <property type="entry name" value="Histidine kinase-like ATPase, C-terminal domain"/>
    <property type="match status" value="1"/>
</dbReference>
<dbReference type="SMART" id="SM00304">
    <property type="entry name" value="HAMP"/>
    <property type="match status" value="1"/>
</dbReference>
<feature type="transmembrane region" description="Helical" evidence="14">
    <location>
        <begin position="12"/>
        <end position="34"/>
    </location>
</feature>
<keyword evidence="18" id="KW-1185">Reference proteome</keyword>
<evidence type="ECO:0000256" key="10">
    <source>
        <dbReference type="ARBA" id="ARBA00022840"/>
    </source>
</evidence>
<feature type="domain" description="Histidine kinase" evidence="15">
    <location>
        <begin position="253"/>
        <end position="450"/>
    </location>
</feature>
<keyword evidence="5" id="KW-0597">Phosphoprotein</keyword>
<comment type="subcellular location">
    <subcellularLocation>
        <location evidence="2">Cell membrane</location>
        <topology evidence="2">Multi-pass membrane protein</topology>
    </subcellularLocation>
</comment>
<dbReference type="InterPro" id="IPR003660">
    <property type="entry name" value="HAMP_dom"/>
</dbReference>
<dbReference type="PANTHER" id="PTHR45528">
    <property type="entry name" value="SENSOR HISTIDINE KINASE CPXA"/>
    <property type="match status" value="1"/>
</dbReference>
<dbReference type="CDD" id="cd06225">
    <property type="entry name" value="HAMP"/>
    <property type="match status" value="1"/>
</dbReference>
<dbReference type="RefSeq" id="WP_270896772.1">
    <property type="nucleotide sequence ID" value="NZ_JBHSPF010000003.1"/>
</dbReference>
<evidence type="ECO:0000256" key="11">
    <source>
        <dbReference type="ARBA" id="ARBA00022989"/>
    </source>
</evidence>
<comment type="catalytic activity">
    <reaction evidence="1">
        <text>ATP + protein L-histidine = ADP + protein N-phospho-L-histidine.</text>
        <dbReference type="EC" id="2.7.13.3"/>
    </reaction>
</comment>
<keyword evidence="12" id="KW-0902">Two-component regulatory system</keyword>
<dbReference type="GO" id="GO:0016301">
    <property type="term" value="F:kinase activity"/>
    <property type="evidence" value="ECO:0007669"/>
    <property type="project" value="UniProtKB-KW"/>
</dbReference>
<keyword evidence="11 14" id="KW-1133">Transmembrane helix</keyword>
<keyword evidence="4" id="KW-1003">Cell membrane</keyword>
<evidence type="ECO:0000313" key="18">
    <source>
        <dbReference type="Proteomes" id="UP001596143"/>
    </source>
</evidence>
<dbReference type="PANTHER" id="PTHR45528:SF1">
    <property type="entry name" value="SENSOR HISTIDINE KINASE CPXA"/>
    <property type="match status" value="1"/>
</dbReference>
<dbReference type="InterPro" id="IPR036097">
    <property type="entry name" value="HisK_dim/P_sf"/>
</dbReference>
<evidence type="ECO:0000256" key="8">
    <source>
        <dbReference type="ARBA" id="ARBA00022741"/>
    </source>
</evidence>
<dbReference type="SMART" id="SM00387">
    <property type="entry name" value="HATPase_c"/>
    <property type="match status" value="1"/>
</dbReference>
<comment type="caution">
    <text evidence="17">The sequence shown here is derived from an EMBL/GenBank/DDBJ whole genome shotgun (WGS) entry which is preliminary data.</text>
</comment>
<dbReference type="InterPro" id="IPR005467">
    <property type="entry name" value="His_kinase_dom"/>
</dbReference>
<evidence type="ECO:0000313" key="17">
    <source>
        <dbReference type="EMBL" id="MFC5627361.1"/>
    </source>
</evidence>
<dbReference type="EC" id="2.7.13.3" evidence="3"/>
<evidence type="ECO:0000259" key="15">
    <source>
        <dbReference type="PROSITE" id="PS50109"/>
    </source>
</evidence>
<evidence type="ECO:0000256" key="14">
    <source>
        <dbReference type="SAM" id="Phobius"/>
    </source>
</evidence>